<dbReference type="PANTHER" id="PTHR42673:SF21">
    <property type="entry name" value="GLUTATHIONE S-TRANSFERASE YFCF"/>
    <property type="match status" value="1"/>
</dbReference>
<dbReference type="SFLD" id="SFLDS00019">
    <property type="entry name" value="Glutathione_Transferase_(cytos"/>
    <property type="match status" value="1"/>
</dbReference>
<dbReference type="InterPro" id="IPR004045">
    <property type="entry name" value="Glutathione_S-Trfase_N"/>
</dbReference>
<comment type="caution">
    <text evidence="4">The sequence shown here is derived from an EMBL/GenBank/DDBJ whole genome shotgun (WGS) entry which is preliminary data.</text>
</comment>
<dbReference type="CDD" id="cd03042">
    <property type="entry name" value="GST_N_Zeta"/>
    <property type="match status" value="1"/>
</dbReference>
<dbReference type="SUPFAM" id="SSF47616">
    <property type="entry name" value="GST C-terminal domain-like"/>
    <property type="match status" value="1"/>
</dbReference>
<reference evidence="4 5" key="1">
    <citation type="submission" date="2014-03" db="EMBL/GenBank/DDBJ databases">
        <title>The draft genome sequence of Thioclava dalianensis DLFJ1-1.</title>
        <authorList>
            <person name="Lai Q."/>
            <person name="Shao Z."/>
        </authorList>
    </citation>
    <scope>NUCLEOTIDE SEQUENCE [LARGE SCALE GENOMIC DNA]</scope>
    <source>
        <strain evidence="4 5">DLFJ1-1</strain>
    </source>
</reference>
<name>A0A074UAM6_9RHOB</name>
<dbReference type="EMBL" id="JHEH01000001">
    <property type="protein sequence ID" value="KEP71732.1"/>
    <property type="molecule type" value="Genomic_DNA"/>
</dbReference>
<feature type="domain" description="GST N-terminal" evidence="2">
    <location>
        <begin position="1"/>
        <end position="81"/>
    </location>
</feature>
<dbReference type="SFLD" id="SFLDG00358">
    <property type="entry name" value="Main_(cytGST)"/>
    <property type="match status" value="1"/>
</dbReference>
<dbReference type="RefSeq" id="WP_038061387.1">
    <property type="nucleotide sequence ID" value="NZ_FOVB01000005.1"/>
</dbReference>
<evidence type="ECO:0000313" key="5">
    <source>
        <dbReference type="Proteomes" id="UP000027725"/>
    </source>
</evidence>
<dbReference type="STRING" id="1185766.SAMN05216224_10562"/>
<dbReference type="Gene3D" id="1.20.1050.10">
    <property type="match status" value="1"/>
</dbReference>
<dbReference type="InterPro" id="IPR036249">
    <property type="entry name" value="Thioredoxin-like_sf"/>
</dbReference>
<dbReference type="GO" id="GO:0004364">
    <property type="term" value="F:glutathione transferase activity"/>
    <property type="evidence" value="ECO:0007669"/>
    <property type="project" value="TreeGrafter"/>
</dbReference>
<feature type="domain" description="GST C-terminal" evidence="3">
    <location>
        <begin position="85"/>
        <end position="205"/>
    </location>
</feature>
<dbReference type="InterPro" id="IPR036282">
    <property type="entry name" value="Glutathione-S-Trfase_C_sf"/>
</dbReference>
<keyword evidence="4" id="KW-0413">Isomerase</keyword>
<dbReference type="Gene3D" id="3.40.30.10">
    <property type="entry name" value="Glutaredoxin"/>
    <property type="match status" value="1"/>
</dbReference>
<dbReference type="AlphaFoldDB" id="A0A074UAM6"/>
<accession>A0A074UAM6</accession>
<dbReference type="Pfam" id="PF02798">
    <property type="entry name" value="GST_N"/>
    <property type="match status" value="1"/>
</dbReference>
<dbReference type="Proteomes" id="UP000027725">
    <property type="component" value="Unassembled WGS sequence"/>
</dbReference>
<sequence>MIRLYDYWRSSASYRVRIALGLAGLTWESVPIDLVAGAQSSPEHLARNPQGLVPALEIDGHLLTQSLAILEYLDTTRGLGLQPLDPLARARARAMADAIAMDIHPVCNLRVATFATAQSQGTLTMKDWMQHFIAPGLAALETMVESEAYCFGTRLSLADLCLVPQIYNARRWEIDLGAMPKLTRIAAHLETLPAFAAAHPELAPH</sequence>
<dbReference type="InterPro" id="IPR005955">
    <property type="entry name" value="GST_Zeta"/>
</dbReference>
<dbReference type="GO" id="GO:0016034">
    <property type="term" value="F:maleylacetoacetate isomerase activity"/>
    <property type="evidence" value="ECO:0007669"/>
    <property type="project" value="TreeGrafter"/>
</dbReference>
<dbReference type="eggNOG" id="COG0625">
    <property type="taxonomic scope" value="Bacteria"/>
</dbReference>
<dbReference type="OrthoDB" id="509852at2"/>
<protein>
    <submittedName>
        <fullName evidence="4">Maleylacetoacetate isomerase</fullName>
    </submittedName>
</protein>
<dbReference type="SUPFAM" id="SSF52833">
    <property type="entry name" value="Thioredoxin-like"/>
    <property type="match status" value="1"/>
</dbReference>
<dbReference type="GO" id="GO:0006559">
    <property type="term" value="P:L-phenylalanine catabolic process"/>
    <property type="evidence" value="ECO:0007669"/>
    <property type="project" value="TreeGrafter"/>
</dbReference>
<dbReference type="NCBIfam" id="TIGR01262">
    <property type="entry name" value="maiA"/>
    <property type="match status" value="1"/>
</dbReference>
<comment type="similarity">
    <text evidence="1">Belongs to the GST superfamily. Zeta family.</text>
</comment>
<dbReference type="InterPro" id="IPR034333">
    <property type="entry name" value="GST_Zeta_N"/>
</dbReference>
<evidence type="ECO:0000256" key="1">
    <source>
        <dbReference type="ARBA" id="ARBA00010007"/>
    </source>
</evidence>
<dbReference type="PROSITE" id="PS50404">
    <property type="entry name" value="GST_NTER"/>
    <property type="match status" value="1"/>
</dbReference>
<dbReference type="GO" id="GO:0006749">
    <property type="term" value="P:glutathione metabolic process"/>
    <property type="evidence" value="ECO:0007669"/>
    <property type="project" value="TreeGrafter"/>
</dbReference>
<organism evidence="4 5">
    <name type="scientific">Thioclava dalianensis</name>
    <dbReference type="NCBI Taxonomy" id="1185766"/>
    <lineage>
        <taxon>Bacteria</taxon>
        <taxon>Pseudomonadati</taxon>
        <taxon>Pseudomonadota</taxon>
        <taxon>Alphaproteobacteria</taxon>
        <taxon>Rhodobacterales</taxon>
        <taxon>Paracoccaceae</taxon>
        <taxon>Thioclava</taxon>
    </lineage>
</organism>
<dbReference type="GO" id="GO:0005737">
    <property type="term" value="C:cytoplasm"/>
    <property type="evidence" value="ECO:0007669"/>
    <property type="project" value="InterPro"/>
</dbReference>
<gene>
    <name evidence="4" type="ORF">DL1_01620</name>
</gene>
<evidence type="ECO:0000259" key="3">
    <source>
        <dbReference type="PROSITE" id="PS50405"/>
    </source>
</evidence>
<evidence type="ECO:0000313" key="4">
    <source>
        <dbReference type="EMBL" id="KEP71732.1"/>
    </source>
</evidence>
<dbReference type="PROSITE" id="PS50405">
    <property type="entry name" value="GST_CTER"/>
    <property type="match status" value="1"/>
</dbReference>
<keyword evidence="5" id="KW-1185">Reference proteome</keyword>
<proteinExistence type="inferred from homology"/>
<dbReference type="PANTHER" id="PTHR42673">
    <property type="entry name" value="MALEYLACETOACETATE ISOMERASE"/>
    <property type="match status" value="1"/>
</dbReference>
<dbReference type="InterPro" id="IPR010987">
    <property type="entry name" value="Glutathione-S-Trfase_C-like"/>
</dbReference>
<dbReference type="InterPro" id="IPR040079">
    <property type="entry name" value="Glutathione_S-Trfase"/>
</dbReference>
<evidence type="ECO:0000259" key="2">
    <source>
        <dbReference type="PROSITE" id="PS50404"/>
    </source>
</evidence>